<evidence type="ECO:0000256" key="1">
    <source>
        <dbReference type="SAM" id="SignalP"/>
    </source>
</evidence>
<evidence type="ECO:0000313" key="3">
    <source>
        <dbReference type="EMBL" id="RDI48553.1"/>
    </source>
</evidence>
<dbReference type="AlphaFoldDB" id="A0A370H387"/>
<dbReference type="PRINTS" id="PR00111">
    <property type="entry name" value="ABHYDROLASE"/>
</dbReference>
<dbReference type="SUPFAM" id="SSF53474">
    <property type="entry name" value="alpha/beta-Hydrolases"/>
    <property type="match status" value="1"/>
</dbReference>
<dbReference type="PANTHER" id="PTHR43798:SF24">
    <property type="entry name" value="CIS-3-ALKYL-4-ALKYLOXETAN-2-ONE DECARBOXYLASE"/>
    <property type="match status" value="1"/>
</dbReference>
<accession>A0A370H387</accession>
<dbReference type="InterPro" id="IPR000639">
    <property type="entry name" value="Epox_hydrolase-like"/>
</dbReference>
<evidence type="ECO:0000313" key="4">
    <source>
        <dbReference type="Proteomes" id="UP000255355"/>
    </source>
</evidence>
<dbReference type="EMBL" id="QQAZ01000008">
    <property type="protein sequence ID" value="RDI48553.1"/>
    <property type="molecule type" value="Genomic_DNA"/>
</dbReference>
<dbReference type="InterPro" id="IPR050266">
    <property type="entry name" value="AB_hydrolase_sf"/>
</dbReference>
<dbReference type="InterPro" id="IPR029058">
    <property type="entry name" value="AB_hydrolase_fold"/>
</dbReference>
<dbReference type="Proteomes" id="UP000255355">
    <property type="component" value="Unassembled WGS sequence"/>
</dbReference>
<comment type="caution">
    <text evidence="3">The sequence shown here is derived from an EMBL/GenBank/DDBJ whole genome shotgun (WGS) entry which is preliminary data.</text>
</comment>
<feature type="domain" description="AB hydrolase-1" evidence="2">
    <location>
        <begin position="58"/>
        <end position="302"/>
    </location>
</feature>
<keyword evidence="4" id="KW-1185">Reference proteome</keyword>
<dbReference type="STRING" id="1210089.GCA_001613165_04507"/>
<keyword evidence="1" id="KW-0732">Signal</keyword>
<dbReference type="PROSITE" id="PS51257">
    <property type="entry name" value="PROKAR_LIPOPROTEIN"/>
    <property type="match status" value="1"/>
</dbReference>
<gene>
    <name evidence="3" type="ORF">DFR68_108389</name>
</gene>
<evidence type="ECO:0000259" key="2">
    <source>
        <dbReference type="Pfam" id="PF00561"/>
    </source>
</evidence>
<sequence>MKLLNRRSLLRVMGAVALVASSTAACLAQSEKGHPVVNTVDVLDSYISYTDIGSGDTPVVFLHGNPTSSYLWRNVIPHVSDKTRVLAPDLIGMGASGKPDSPYRFADHARYLDAWFEALDLDQVVIVGHDWGGALGMDWAARHPGRVRGIAVIETFLRPGKSSESPPQARELFAKYRSEEGERMVLEENMFIEFNLPAQVTDLSPEDHDVYRAPYPTPASRKPLLAWPREIPLDGEPADVVAIVENYGRYMASTPEIPKLIMALENGQGAAAAGVEWAATTFANAEKVSIPPAKHHAPEDRPHEIGAAVASWLDEHALTGARVS</sequence>
<dbReference type="GO" id="GO:0016020">
    <property type="term" value="C:membrane"/>
    <property type="evidence" value="ECO:0007669"/>
    <property type="project" value="TreeGrafter"/>
</dbReference>
<dbReference type="NCBIfam" id="NF002938">
    <property type="entry name" value="PRK03592.1"/>
    <property type="match status" value="1"/>
</dbReference>
<protein>
    <submittedName>
        <fullName evidence="3">Haloalkane dehalogenase</fullName>
    </submittedName>
</protein>
<dbReference type="GO" id="GO:0003824">
    <property type="term" value="F:catalytic activity"/>
    <property type="evidence" value="ECO:0007669"/>
    <property type="project" value="InterPro"/>
</dbReference>
<name>A0A370H387_9NOCA</name>
<dbReference type="PRINTS" id="PR00412">
    <property type="entry name" value="EPOXHYDRLASE"/>
</dbReference>
<dbReference type="PANTHER" id="PTHR43798">
    <property type="entry name" value="MONOACYLGLYCEROL LIPASE"/>
    <property type="match status" value="1"/>
</dbReference>
<organism evidence="3 4">
    <name type="scientific">Nocardia mexicana</name>
    <dbReference type="NCBI Taxonomy" id="279262"/>
    <lineage>
        <taxon>Bacteria</taxon>
        <taxon>Bacillati</taxon>
        <taxon>Actinomycetota</taxon>
        <taxon>Actinomycetes</taxon>
        <taxon>Mycobacteriales</taxon>
        <taxon>Nocardiaceae</taxon>
        <taxon>Nocardia</taxon>
    </lineage>
</organism>
<reference evidence="3 4" key="1">
    <citation type="submission" date="2018-07" db="EMBL/GenBank/DDBJ databases">
        <title>Genomic Encyclopedia of Type Strains, Phase IV (KMG-IV): sequencing the most valuable type-strain genomes for metagenomic binning, comparative biology and taxonomic classification.</title>
        <authorList>
            <person name="Goeker M."/>
        </authorList>
    </citation>
    <scope>NUCLEOTIDE SEQUENCE [LARGE SCALE GENOMIC DNA]</scope>
    <source>
        <strain evidence="3 4">DSM 44952</strain>
    </source>
</reference>
<dbReference type="Gene3D" id="3.40.50.1820">
    <property type="entry name" value="alpha/beta hydrolase"/>
    <property type="match status" value="1"/>
</dbReference>
<dbReference type="Pfam" id="PF00561">
    <property type="entry name" value="Abhydrolase_1"/>
    <property type="match status" value="1"/>
</dbReference>
<feature type="signal peptide" evidence="1">
    <location>
        <begin position="1"/>
        <end position="24"/>
    </location>
</feature>
<feature type="chain" id="PRO_5039500208" evidence="1">
    <location>
        <begin position="25"/>
        <end position="324"/>
    </location>
</feature>
<proteinExistence type="predicted"/>
<dbReference type="InterPro" id="IPR000073">
    <property type="entry name" value="AB_hydrolase_1"/>
</dbReference>